<dbReference type="AlphaFoldDB" id="A0A1J4KZI4"/>
<organism evidence="3 4">
    <name type="scientific">Tritrichomonas foetus</name>
    <dbReference type="NCBI Taxonomy" id="1144522"/>
    <lineage>
        <taxon>Eukaryota</taxon>
        <taxon>Metamonada</taxon>
        <taxon>Parabasalia</taxon>
        <taxon>Tritrichomonadida</taxon>
        <taxon>Tritrichomonadidae</taxon>
        <taxon>Tritrichomonas</taxon>
    </lineage>
</organism>
<feature type="region of interest" description="Disordered" evidence="2">
    <location>
        <begin position="385"/>
        <end position="429"/>
    </location>
</feature>
<feature type="compositionally biased region" description="Polar residues" evidence="2">
    <location>
        <begin position="415"/>
        <end position="429"/>
    </location>
</feature>
<dbReference type="VEuPathDB" id="TrichDB:TRFO_14452"/>
<dbReference type="GeneID" id="94832529"/>
<protein>
    <submittedName>
        <fullName evidence="3">Uncharacterized protein</fullName>
    </submittedName>
</protein>
<name>A0A1J4KZI4_9EUKA</name>
<evidence type="ECO:0000313" key="4">
    <source>
        <dbReference type="Proteomes" id="UP000179807"/>
    </source>
</evidence>
<evidence type="ECO:0000256" key="2">
    <source>
        <dbReference type="SAM" id="MobiDB-lite"/>
    </source>
</evidence>
<gene>
    <name evidence="3" type="ORF">TRFO_14452</name>
</gene>
<dbReference type="Proteomes" id="UP000179807">
    <property type="component" value="Unassembled WGS sequence"/>
</dbReference>
<feature type="coiled-coil region" evidence="1">
    <location>
        <begin position="58"/>
        <end position="85"/>
    </location>
</feature>
<feature type="region of interest" description="Disordered" evidence="2">
    <location>
        <begin position="222"/>
        <end position="244"/>
    </location>
</feature>
<keyword evidence="4" id="KW-1185">Reference proteome</keyword>
<dbReference type="RefSeq" id="XP_068368236.1">
    <property type="nucleotide sequence ID" value="XM_068497825.1"/>
</dbReference>
<feature type="compositionally biased region" description="Basic and acidic residues" evidence="2">
    <location>
        <begin position="233"/>
        <end position="244"/>
    </location>
</feature>
<reference evidence="3" key="1">
    <citation type="submission" date="2016-10" db="EMBL/GenBank/DDBJ databases">
        <authorList>
            <person name="Benchimol M."/>
            <person name="Almeida L.G."/>
            <person name="Vasconcelos A.T."/>
            <person name="Perreira-Neves A."/>
            <person name="Rosa I.A."/>
            <person name="Tasca T."/>
            <person name="Bogo M.R."/>
            <person name="de Souza W."/>
        </authorList>
    </citation>
    <scope>NUCLEOTIDE SEQUENCE [LARGE SCALE GENOMIC DNA]</scope>
    <source>
        <strain evidence="3">K</strain>
    </source>
</reference>
<accession>A0A1J4KZI4</accession>
<proteinExistence type="predicted"/>
<comment type="caution">
    <text evidence="3">The sequence shown here is derived from an EMBL/GenBank/DDBJ whole genome shotgun (WGS) entry which is preliminary data.</text>
</comment>
<dbReference type="EMBL" id="MLAK01000272">
    <property type="protein sequence ID" value="OHT15100.1"/>
    <property type="molecule type" value="Genomic_DNA"/>
</dbReference>
<keyword evidence="1" id="KW-0175">Coiled coil</keyword>
<sequence length="429" mass="50391">MSNNRIDVVNDRINNLRRIVQASDVEKEQIKNDISILKNGLEKVESFQQRAITAESKVAVLQQINSSLSQQINDLTSQNAQLINDLATFRNPEYLNTQNKSFKKQIISTQAQLSMNNQESYVHSNEIKQLQNIIVEMQNKHQQDLEMRDNLISKLRANANISHPSLNENSQITQISSSVIQEPDNLFDKQNAHNNQQQLIKYQNENLLLEKQLTHIKHEFAEYKKKSKKHNEKSKNNGKKLEKELDETRKKFHILKKKYVQNKEDFISLQTSYHSVVMKSESLNSELQKLKNRKSKNEELIKFSNEKQILHDKINKAEETIAQERDNAHQMKMRAEKAEAELTQLRYILKIMANNEKNMQKIDEDNENIIEQMGKLGFKLDRYHDYPNKLIPPPKRKPTTSPARRLPPKKHEQPKLQSFRRQFSSPYFE</sequence>
<evidence type="ECO:0000313" key="3">
    <source>
        <dbReference type="EMBL" id="OHT15100.1"/>
    </source>
</evidence>
<evidence type="ECO:0000256" key="1">
    <source>
        <dbReference type="SAM" id="Coils"/>
    </source>
</evidence>